<reference evidence="2" key="1">
    <citation type="submission" date="2023-06" db="EMBL/GenBank/DDBJ databases">
        <authorList>
            <person name="Kurt Z."/>
        </authorList>
    </citation>
    <scope>NUCLEOTIDE SEQUENCE</scope>
</reference>
<dbReference type="Proteomes" id="UP001642409">
    <property type="component" value="Unassembled WGS sequence"/>
</dbReference>
<protein>
    <submittedName>
        <fullName evidence="3">Hypothetical_protein</fullName>
    </submittedName>
</protein>
<name>A0AA86QJT0_9EUKA</name>
<dbReference type="EMBL" id="CAXDID020000067">
    <property type="protein sequence ID" value="CAL6013051.1"/>
    <property type="molecule type" value="Genomic_DNA"/>
</dbReference>
<dbReference type="EMBL" id="CATOUU010000884">
    <property type="protein sequence ID" value="CAI9957336.1"/>
    <property type="molecule type" value="Genomic_DNA"/>
</dbReference>
<organism evidence="2">
    <name type="scientific">Hexamita inflata</name>
    <dbReference type="NCBI Taxonomy" id="28002"/>
    <lineage>
        <taxon>Eukaryota</taxon>
        <taxon>Metamonada</taxon>
        <taxon>Diplomonadida</taxon>
        <taxon>Hexamitidae</taxon>
        <taxon>Hexamitinae</taxon>
        <taxon>Hexamita</taxon>
    </lineage>
</organism>
<keyword evidence="1" id="KW-0732">Signal</keyword>
<evidence type="ECO:0000256" key="1">
    <source>
        <dbReference type="SAM" id="SignalP"/>
    </source>
</evidence>
<feature type="signal peptide" evidence="1">
    <location>
        <begin position="1"/>
        <end position="29"/>
    </location>
</feature>
<comment type="caution">
    <text evidence="2">The sequence shown here is derived from an EMBL/GenBank/DDBJ whole genome shotgun (WGS) entry which is preliminary data.</text>
</comment>
<accession>A0AA86QJT0</accession>
<sequence>MTVSNIMVNTIVRWVHLVKLLVVVDLTLSEELMGYRLSYIASEYISRDSSVDQYLFLNWWCPSCSMYQVQQKSDFKLQMQNSSIHSCDEQCRLNSLKTEWKILIDHAQYNVIQLFQSISKAKYERFSILCHCNQ</sequence>
<evidence type="ECO:0000313" key="3">
    <source>
        <dbReference type="EMBL" id="CAL6013051.1"/>
    </source>
</evidence>
<feature type="chain" id="PRO_5041731061" evidence="1">
    <location>
        <begin position="30"/>
        <end position="134"/>
    </location>
</feature>
<evidence type="ECO:0000313" key="2">
    <source>
        <dbReference type="EMBL" id="CAI9957336.1"/>
    </source>
</evidence>
<reference evidence="3 4" key="2">
    <citation type="submission" date="2024-07" db="EMBL/GenBank/DDBJ databases">
        <authorList>
            <person name="Akdeniz Z."/>
        </authorList>
    </citation>
    <scope>NUCLEOTIDE SEQUENCE [LARGE SCALE GENOMIC DNA]</scope>
</reference>
<dbReference type="AlphaFoldDB" id="A0AA86QJT0"/>
<proteinExistence type="predicted"/>
<gene>
    <name evidence="3" type="ORF">HINF_LOCUS23603</name>
    <name evidence="2" type="ORF">HINF_LOCUS44981</name>
</gene>
<evidence type="ECO:0000313" key="4">
    <source>
        <dbReference type="Proteomes" id="UP001642409"/>
    </source>
</evidence>
<keyword evidence="4" id="KW-1185">Reference proteome</keyword>